<keyword evidence="3" id="KW-1185">Reference proteome</keyword>
<proteinExistence type="predicted"/>
<sequence length="450" mass="48532">MSKSIDEIIGNLKKENERLNAIVSFVDPNEAKAGLISGWDLALKDNINMEGTLTTASCKLLSNHQSIYNAHVVDRLLDEGAVIVAKTSMDELGMGGTNLSAITGPVFNPYDTSRISGGSSGGSAALVGAKAVRAALGSDTGDSVRKPAAYCGAVGVKPTYGRISRYGVIPYASSLDHVGYFTQNVADAARLLEVLAGRDDRDMTSSMEPVEPYSQLLDMDLNGKRIGIFKTVEDPIENEAVKASFGRFKEALVSQGAVLVEKTIDKTLMRTMLPVYSVISNSEAVANHANLDGVRFGLSQEGDSLEEIMKNTRTNGFSSLIKRRFIFGAFALDDANQKEVFDQAKKVRRLLVDAYASCFEDVDIMVTLASGTVAPTVENQPMDELSDAYLIGENHMVINNFSGYPSMTLPLDLVDGLPVGINISTQPFTEAKMFAYGQAFEALINWKGAF</sequence>
<keyword evidence="2" id="KW-0808">Transferase</keyword>
<protein>
    <submittedName>
        <fullName evidence="2">Asp-tRNA(Asn)/Glu-tRNA(Gln) amidotransferase subunit GatA</fullName>
    </submittedName>
</protein>
<dbReference type="InterPro" id="IPR023631">
    <property type="entry name" value="Amidase_dom"/>
</dbReference>
<dbReference type="PANTHER" id="PTHR11895">
    <property type="entry name" value="TRANSAMIDASE"/>
    <property type="match status" value="1"/>
</dbReference>
<dbReference type="AlphaFoldDB" id="A0A3Q8S2L2"/>
<name>A0A3Q8S2L2_9FIRM</name>
<dbReference type="KEGG" id="eri:EEI45_03575"/>
<dbReference type="Proteomes" id="UP000278804">
    <property type="component" value="Chromosome"/>
</dbReference>
<accession>A0A3Q8S2L2</accession>
<dbReference type="EMBL" id="CP034234">
    <property type="protein sequence ID" value="AZK43974.1"/>
    <property type="molecule type" value="Genomic_DNA"/>
</dbReference>
<dbReference type="Pfam" id="PF01425">
    <property type="entry name" value="Amidase"/>
    <property type="match status" value="1"/>
</dbReference>
<dbReference type="InterPro" id="IPR036928">
    <property type="entry name" value="AS_sf"/>
</dbReference>
<evidence type="ECO:0000313" key="3">
    <source>
        <dbReference type="Proteomes" id="UP000278804"/>
    </source>
</evidence>
<dbReference type="PROSITE" id="PS00571">
    <property type="entry name" value="AMIDASES"/>
    <property type="match status" value="1"/>
</dbReference>
<evidence type="ECO:0000259" key="1">
    <source>
        <dbReference type="Pfam" id="PF01425"/>
    </source>
</evidence>
<evidence type="ECO:0000313" key="2">
    <source>
        <dbReference type="EMBL" id="AZK43974.1"/>
    </source>
</evidence>
<dbReference type="GO" id="GO:0016740">
    <property type="term" value="F:transferase activity"/>
    <property type="evidence" value="ECO:0007669"/>
    <property type="project" value="UniProtKB-KW"/>
</dbReference>
<dbReference type="InterPro" id="IPR000120">
    <property type="entry name" value="Amidase"/>
</dbReference>
<dbReference type="RefSeq" id="WP_125164177.1">
    <property type="nucleotide sequence ID" value="NZ_CP034234.1"/>
</dbReference>
<reference evidence="2 3" key="1">
    <citation type="journal article" date="2020" name="Int. J. Syst. Evol. Microbiol.">
        <title>Description of Erysipelothrix piscisicarius sp. nov., an emergent fish pathogen, and assessment of virulence using a tiger barb (Puntigrus tetrazona) infection model.</title>
        <authorList>
            <person name="Pomaranski E.K."/>
            <person name="Griffin M.J."/>
            <person name="Camus A.C."/>
            <person name="Armwood A.R."/>
            <person name="Shelley J."/>
            <person name="Waldbieser G.C."/>
            <person name="LaFrentz B.R."/>
            <person name="Garcia J.C."/>
            <person name="Yanong R."/>
            <person name="Soto E."/>
        </authorList>
    </citation>
    <scope>NUCLEOTIDE SEQUENCE [LARGE SCALE GENOMIC DNA]</scope>
    <source>
        <strain evidence="2 3">15TAL0474</strain>
    </source>
</reference>
<dbReference type="Gene3D" id="3.90.1300.10">
    <property type="entry name" value="Amidase signature (AS) domain"/>
    <property type="match status" value="1"/>
</dbReference>
<feature type="domain" description="Amidase" evidence="1">
    <location>
        <begin position="32"/>
        <end position="432"/>
    </location>
</feature>
<gene>
    <name evidence="2" type="primary">gatA</name>
    <name evidence="2" type="ORF">EEI45_03575</name>
</gene>
<dbReference type="SUPFAM" id="SSF75304">
    <property type="entry name" value="Amidase signature (AS) enzymes"/>
    <property type="match status" value="1"/>
</dbReference>
<organism evidence="2 3">
    <name type="scientific">Erysipelothrix piscisicarius</name>
    <dbReference type="NCBI Taxonomy" id="2485784"/>
    <lineage>
        <taxon>Bacteria</taxon>
        <taxon>Bacillati</taxon>
        <taxon>Bacillota</taxon>
        <taxon>Erysipelotrichia</taxon>
        <taxon>Erysipelotrichales</taxon>
        <taxon>Erysipelotrichaceae</taxon>
        <taxon>Erysipelothrix</taxon>
    </lineage>
</organism>
<dbReference type="PANTHER" id="PTHR11895:SF151">
    <property type="entry name" value="GLUTAMYL-TRNA(GLN) AMIDOTRANSFERASE SUBUNIT A"/>
    <property type="match status" value="1"/>
</dbReference>
<dbReference type="InterPro" id="IPR020556">
    <property type="entry name" value="Amidase_CS"/>
</dbReference>